<protein>
    <submittedName>
        <fullName evidence="1">Uncharacterized protein</fullName>
    </submittedName>
</protein>
<evidence type="ECO:0000313" key="1">
    <source>
        <dbReference type="EMBL" id="CAB0020648.1"/>
    </source>
</evidence>
<proteinExistence type="predicted"/>
<keyword evidence="2" id="KW-1185">Reference proteome</keyword>
<dbReference type="AlphaFoldDB" id="A0A6H5HSG1"/>
<sequence>HTKLQVLQGISRRSQFSPILRNNPTPPNLWRLFGSKQILQSRRWGMKFTILLVRK</sequence>
<dbReference type="EMBL" id="CADCXU010035427">
    <property type="protein sequence ID" value="CAB0020648.1"/>
    <property type="molecule type" value="Genomic_DNA"/>
</dbReference>
<organism evidence="1 2">
    <name type="scientific">Nesidiocoris tenuis</name>
    <dbReference type="NCBI Taxonomy" id="355587"/>
    <lineage>
        <taxon>Eukaryota</taxon>
        <taxon>Metazoa</taxon>
        <taxon>Ecdysozoa</taxon>
        <taxon>Arthropoda</taxon>
        <taxon>Hexapoda</taxon>
        <taxon>Insecta</taxon>
        <taxon>Pterygota</taxon>
        <taxon>Neoptera</taxon>
        <taxon>Paraneoptera</taxon>
        <taxon>Hemiptera</taxon>
        <taxon>Heteroptera</taxon>
        <taxon>Panheteroptera</taxon>
        <taxon>Cimicomorpha</taxon>
        <taxon>Miridae</taxon>
        <taxon>Dicyphina</taxon>
        <taxon>Nesidiocoris</taxon>
    </lineage>
</organism>
<reference evidence="1 2" key="1">
    <citation type="submission" date="2020-02" db="EMBL/GenBank/DDBJ databases">
        <authorList>
            <person name="Ferguson B K."/>
        </authorList>
    </citation>
    <scope>NUCLEOTIDE SEQUENCE [LARGE SCALE GENOMIC DNA]</scope>
</reference>
<evidence type="ECO:0000313" key="2">
    <source>
        <dbReference type="Proteomes" id="UP000479000"/>
    </source>
</evidence>
<feature type="non-terminal residue" evidence="1">
    <location>
        <position position="1"/>
    </location>
</feature>
<dbReference type="Proteomes" id="UP000479000">
    <property type="component" value="Unassembled WGS sequence"/>
</dbReference>
<accession>A0A6H5HSG1</accession>
<name>A0A6H5HSG1_9HEMI</name>
<gene>
    <name evidence="1" type="ORF">NTEN_LOCUS24220</name>
</gene>